<comment type="caution">
    <text evidence="6">The sequence shown here is derived from an EMBL/GenBank/DDBJ whole genome shotgun (WGS) entry which is preliminary data.</text>
</comment>
<accession>A0AA39QY33</accession>
<feature type="compositionally biased region" description="Polar residues" evidence="3">
    <location>
        <begin position="619"/>
        <end position="640"/>
    </location>
</feature>
<evidence type="ECO:0000259" key="5">
    <source>
        <dbReference type="PROSITE" id="PS51782"/>
    </source>
</evidence>
<keyword evidence="1" id="KW-0147">Chitin-binding</keyword>
<name>A0AA39QY33_9LECA</name>
<feature type="domain" description="LysM" evidence="5">
    <location>
        <begin position="268"/>
        <end position="317"/>
    </location>
</feature>
<reference evidence="6" key="1">
    <citation type="submission" date="2023-03" db="EMBL/GenBank/DDBJ databases">
        <title>Complete genome of Cladonia borealis.</title>
        <authorList>
            <person name="Park H."/>
        </authorList>
    </citation>
    <scope>NUCLEOTIDE SEQUENCE</scope>
    <source>
        <strain evidence="6">ANT050790</strain>
    </source>
</reference>
<dbReference type="Proteomes" id="UP001166286">
    <property type="component" value="Unassembled WGS sequence"/>
</dbReference>
<evidence type="ECO:0000256" key="1">
    <source>
        <dbReference type="ARBA" id="ARBA00022669"/>
    </source>
</evidence>
<evidence type="ECO:0000256" key="4">
    <source>
        <dbReference type="SAM" id="SignalP"/>
    </source>
</evidence>
<dbReference type="PANTHER" id="PTHR34997:SF1">
    <property type="entry name" value="PEPTIDOGLYCAN-BINDING LYSIN DOMAIN"/>
    <property type="match status" value="1"/>
</dbReference>
<protein>
    <recommendedName>
        <fullName evidence="5">LysM domain-containing protein</fullName>
    </recommendedName>
</protein>
<evidence type="ECO:0000313" key="7">
    <source>
        <dbReference type="Proteomes" id="UP001166286"/>
    </source>
</evidence>
<dbReference type="PANTHER" id="PTHR34997">
    <property type="entry name" value="AM15"/>
    <property type="match status" value="1"/>
</dbReference>
<feature type="region of interest" description="Disordered" evidence="3">
    <location>
        <begin position="619"/>
        <end position="650"/>
    </location>
</feature>
<sequence>MMYAVILILLLGSTWAQQLSGAQMYMGYPGLSPSCEQALNTSVSCSIYLSPLSANGAILDADDANGLCVDSCYTSLEYARTTIKAACTAKTDVIVYDDIGYPATFIVDNFLFTYNVSCRKDGKTGEFCDPQILAWSNQTYLTSTQTCSDCWLGGQAIQLSNPLGYDADLASNLASLTSSCSANGYGLTSPTAYALNSTATNLPASATATPPASCTGFYTVQDGDDCNLVAKAFKVSTYNLLYQNNFDLYCQNFDAAVGAKVCIPAQCETYTWQALDSCNSVVGNLTGVTVPQFLSWNPNFNSLCQNNLNYVGYEVCVSPPGGTIDYATHDNSSITTAATVAAPEPTNAMKGSTKNCGNWYTIIEGDTCGLVSVANYLSLSDFYFLNPEINENCTNLDLGVAYCVEPVGNLATYSGYTKTGGPTITDPPVTFSPANTAIPSASGDPGYSATTSLLPQASGTVKGCETYRNYDGTNDLNDCGYIAYAYDVTIEQLLTWNPSLSANLSTCDFESGYSYCVFQSAQQASLTSPAYCLPTNANGTKAGTASDCSCFTQVSGYQNTSGYSCADLASDYSVTVSQLTAWNTWLSSDCDTALFAGLSAEDTRAVCIGINATALTGTTSSSPTVTISNGPTATEDSTAASGAVGPMSLA</sequence>
<dbReference type="AlphaFoldDB" id="A0AA39QY33"/>
<dbReference type="InterPro" id="IPR018392">
    <property type="entry name" value="LysM"/>
</dbReference>
<dbReference type="InterPro" id="IPR052210">
    <property type="entry name" value="LysM1-like"/>
</dbReference>
<dbReference type="Gene3D" id="3.10.350.10">
    <property type="entry name" value="LysM domain"/>
    <property type="match status" value="5"/>
</dbReference>
<dbReference type="SUPFAM" id="SSF54106">
    <property type="entry name" value="LysM domain"/>
    <property type="match status" value="1"/>
</dbReference>
<dbReference type="GO" id="GO:0008061">
    <property type="term" value="F:chitin binding"/>
    <property type="evidence" value="ECO:0007669"/>
    <property type="project" value="UniProtKB-KW"/>
</dbReference>
<feature type="domain" description="LysM" evidence="5">
    <location>
        <begin position="216"/>
        <end position="263"/>
    </location>
</feature>
<dbReference type="Pfam" id="PF01476">
    <property type="entry name" value="LysM"/>
    <property type="match status" value="3"/>
</dbReference>
<dbReference type="EMBL" id="JAFEKC020000017">
    <property type="protein sequence ID" value="KAK0510215.1"/>
    <property type="molecule type" value="Genomic_DNA"/>
</dbReference>
<keyword evidence="7" id="KW-1185">Reference proteome</keyword>
<organism evidence="6 7">
    <name type="scientific">Cladonia borealis</name>
    <dbReference type="NCBI Taxonomy" id="184061"/>
    <lineage>
        <taxon>Eukaryota</taxon>
        <taxon>Fungi</taxon>
        <taxon>Dikarya</taxon>
        <taxon>Ascomycota</taxon>
        <taxon>Pezizomycotina</taxon>
        <taxon>Lecanoromycetes</taxon>
        <taxon>OSLEUM clade</taxon>
        <taxon>Lecanoromycetidae</taxon>
        <taxon>Lecanorales</taxon>
        <taxon>Lecanorineae</taxon>
        <taxon>Cladoniaceae</taxon>
        <taxon>Cladonia</taxon>
    </lineage>
</organism>
<dbReference type="CDD" id="cd00118">
    <property type="entry name" value="LysM"/>
    <property type="match status" value="1"/>
</dbReference>
<keyword evidence="4" id="KW-0732">Signal</keyword>
<evidence type="ECO:0000256" key="3">
    <source>
        <dbReference type="SAM" id="MobiDB-lite"/>
    </source>
</evidence>
<gene>
    <name evidence="6" type="ORF">JMJ35_007609</name>
</gene>
<feature type="domain" description="LysM" evidence="5">
    <location>
        <begin position="358"/>
        <end position="404"/>
    </location>
</feature>
<proteinExistence type="predicted"/>
<evidence type="ECO:0000256" key="2">
    <source>
        <dbReference type="ARBA" id="ARBA00023026"/>
    </source>
</evidence>
<feature type="signal peptide" evidence="4">
    <location>
        <begin position="1"/>
        <end position="16"/>
    </location>
</feature>
<dbReference type="InterPro" id="IPR036779">
    <property type="entry name" value="LysM_dom_sf"/>
</dbReference>
<keyword evidence="2" id="KW-0843">Virulence</keyword>
<feature type="chain" id="PRO_5041452546" description="LysM domain-containing protein" evidence="4">
    <location>
        <begin position="17"/>
        <end position="650"/>
    </location>
</feature>
<evidence type="ECO:0000313" key="6">
    <source>
        <dbReference type="EMBL" id="KAK0510215.1"/>
    </source>
</evidence>
<dbReference type="PROSITE" id="PS51782">
    <property type="entry name" value="LYSM"/>
    <property type="match status" value="3"/>
</dbReference>